<protein>
    <submittedName>
        <fullName evidence="1">Uncharacterized protein</fullName>
    </submittedName>
</protein>
<sequence>MADGMEIDAPAALDGQVQRFQAYLLEKLEDPRSLTESILPGLEAVAPSVVRTSEDGTKQYSLMTSLDGLWPSIHVRPDVPGG</sequence>
<keyword evidence="2" id="KW-1185">Reference proteome</keyword>
<dbReference type="AlphaFoldDB" id="A0AAW1PJA7"/>
<organism evidence="1 2">
    <name type="scientific">Symbiochloris irregularis</name>
    <dbReference type="NCBI Taxonomy" id="706552"/>
    <lineage>
        <taxon>Eukaryota</taxon>
        <taxon>Viridiplantae</taxon>
        <taxon>Chlorophyta</taxon>
        <taxon>core chlorophytes</taxon>
        <taxon>Trebouxiophyceae</taxon>
        <taxon>Trebouxiales</taxon>
        <taxon>Trebouxiaceae</taxon>
        <taxon>Symbiochloris</taxon>
    </lineage>
</organism>
<reference evidence="1 2" key="1">
    <citation type="journal article" date="2024" name="Nat. Commun.">
        <title>Phylogenomics reveals the evolutionary origins of lichenization in chlorophyte algae.</title>
        <authorList>
            <person name="Puginier C."/>
            <person name="Libourel C."/>
            <person name="Otte J."/>
            <person name="Skaloud P."/>
            <person name="Haon M."/>
            <person name="Grisel S."/>
            <person name="Petersen M."/>
            <person name="Berrin J.G."/>
            <person name="Delaux P.M."/>
            <person name="Dal Grande F."/>
            <person name="Keller J."/>
        </authorList>
    </citation>
    <scope>NUCLEOTIDE SEQUENCE [LARGE SCALE GENOMIC DNA]</scope>
    <source>
        <strain evidence="1 2">SAG 2036</strain>
    </source>
</reference>
<gene>
    <name evidence="1" type="ORF">WJX73_003124</name>
</gene>
<dbReference type="EMBL" id="JALJOQ010000027">
    <property type="protein sequence ID" value="KAK9808077.1"/>
    <property type="molecule type" value="Genomic_DNA"/>
</dbReference>
<proteinExistence type="predicted"/>
<evidence type="ECO:0000313" key="2">
    <source>
        <dbReference type="Proteomes" id="UP001465755"/>
    </source>
</evidence>
<evidence type="ECO:0000313" key="1">
    <source>
        <dbReference type="EMBL" id="KAK9808077.1"/>
    </source>
</evidence>
<dbReference type="Proteomes" id="UP001465755">
    <property type="component" value="Unassembled WGS sequence"/>
</dbReference>
<name>A0AAW1PJA7_9CHLO</name>
<comment type="caution">
    <text evidence="1">The sequence shown here is derived from an EMBL/GenBank/DDBJ whole genome shotgun (WGS) entry which is preliminary data.</text>
</comment>
<accession>A0AAW1PJA7</accession>